<dbReference type="EMBL" id="FQVB01000035">
    <property type="protein sequence ID" value="SHF99094.1"/>
    <property type="molecule type" value="Genomic_DNA"/>
</dbReference>
<evidence type="ECO:0008006" key="3">
    <source>
        <dbReference type="Google" id="ProtNLM"/>
    </source>
</evidence>
<reference evidence="2" key="1">
    <citation type="submission" date="2016-11" db="EMBL/GenBank/DDBJ databases">
        <authorList>
            <person name="Varghese N."/>
            <person name="Submissions S."/>
        </authorList>
    </citation>
    <scope>NUCLEOTIDE SEQUENCE [LARGE SCALE GENOMIC DNA]</scope>
    <source>
        <strain evidence="2">DSM 9756</strain>
    </source>
</reference>
<dbReference type="RefSeq" id="WP_073040977.1">
    <property type="nucleotide sequence ID" value="NZ_FQVB01000035.1"/>
</dbReference>
<keyword evidence="2" id="KW-1185">Reference proteome</keyword>
<dbReference type="Proteomes" id="UP000184076">
    <property type="component" value="Unassembled WGS sequence"/>
</dbReference>
<sequence length="221" mass="24576">MTQVFGYHTPEGAVLATDSLALHFDPQRDEPRRDVVRKVVHLSSHCVLIAAGAGHGLALAQAFAEYVRERGVRDTDAILDQAIAFCSAHWLKVRNRLAAIPPSREDLERFYLLFAGMTDRGGHPACRVLLLGCDEPGEPLAPLPVGTAVAIPRHMGFEMRMARLSETERDLESVEKIMEGFLVRLAERSEDVAPPLTFLRIGPDGVRERTLDDTWFEPPSR</sequence>
<gene>
    <name evidence="1" type="ORF">SAMN02745206_03056</name>
</gene>
<dbReference type="OrthoDB" id="5508678at2"/>
<dbReference type="AlphaFoldDB" id="A0A1M5G606"/>
<name>A0A1M5G606_9BACT</name>
<evidence type="ECO:0000313" key="1">
    <source>
        <dbReference type="EMBL" id="SHF99094.1"/>
    </source>
</evidence>
<organism evidence="1 2">
    <name type="scientific">Desulfacinum infernum DSM 9756</name>
    <dbReference type="NCBI Taxonomy" id="1121391"/>
    <lineage>
        <taxon>Bacteria</taxon>
        <taxon>Pseudomonadati</taxon>
        <taxon>Thermodesulfobacteriota</taxon>
        <taxon>Syntrophobacteria</taxon>
        <taxon>Syntrophobacterales</taxon>
        <taxon>Syntrophobacteraceae</taxon>
        <taxon>Desulfacinum</taxon>
    </lineage>
</organism>
<protein>
    <recommendedName>
        <fullName evidence="3">20S proteasome, alpha and beta subunits</fullName>
    </recommendedName>
</protein>
<accession>A0A1M5G606</accession>
<proteinExistence type="predicted"/>
<evidence type="ECO:0000313" key="2">
    <source>
        <dbReference type="Proteomes" id="UP000184076"/>
    </source>
</evidence>